<evidence type="ECO:0000256" key="10">
    <source>
        <dbReference type="ARBA" id="ARBA00023136"/>
    </source>
</evidence>
<evidence type="ECO:0000256" key="9">
    <source>
        <dbReference type="ARBA" id="ARBA00023033"/>
    </source>
</evidence>
<dbReference type="GO" id="GO:0016705">
    <property type="term" value="F:oxidoreductase activity, acting on paired donors, with incorporation or reduction of molecular oxygen"/>
    <property type="evidence" value="ECO:0007669"/>
    <property type="project" value="InterPro"/>
</dbReference>
<keyword evidence="5 11" id="KW-0479">Metal-binding</keyword>
<dbReference type="PANTHER" id="PTHR24282:SF196">
    <property type="entry name" value="CYTOCHROME P450 714C2"/>
    <property type="match status" value="1"/>
</dbReference>
<keyword evidence="4 13" id="KW-0812">Transmembrane</keyword>
<dbReference type="Gene3D" id="1.10.630.10">
    <property type="entry name" value="Cytochrome P450"/>
    <property type="match status" value="1"/>
</dbReference>
<evidence type="ECO:0000256" key="1">
    <source>
        <dbReference type="ARBA" id="ARBA00004167"/>
    </source>
</evidence>
<evidence type="ECO:0000256" key="11">
    <source>
        <dbReference type="PIRSR" id="PIRSR602401-1"/>
    </source>
</evidence>
<keyword evidence="3 11" id="KW-0349">Heme</keyword>
<dbReference type="EMBL" id="JXTC01000152">
    <property type="protein sequence ID" value="PON85100.1"/>
    <property type="molecule type" value="Genomic_DNA"/>
</dbReference>
<sequence>MELETFLLMKIMLTLVSLGLISMLLRVFHTLILNPRRLRSKLRKQGIGGPPTSFLLGNILDMKRAKSQVSNPSHGEEGIIVHNCSSLLFPSLEQWSKEYGSTFMFSLGNLQYLHINNPDVVKEINTYTSFDFGKPSHQQKLLGPLLGQGILTSNDTTWAHQRKILAPEFTIDSVKGVMNLMAESAVTLVKSWTRQIESGGGVADIEIDEYLNRFSVDVISRACFGNNYSKGEEIFLKLRDLQQNMTKKAMYLGLPIFRYLPTKINRETKRLENEIQALILNVVDERNRSTCENYNDLLQIILEGAKNSSDLSQEAANRFIIDNCKNIYLAGFETTAVSATWILMLLASNPEWQARARAEVLEICGENPQVLPDANMVRKMKTLTMVIHESLRLYPPVPMISREAQQDLKLGDIRVPKGVQIWTMLVTLQQDPEIWGLDAHRFNPQRFANGVSGSCKLPHVYMPFGAGPRVCLGQNFAMAELKILLAVLLSNFSFSLSPKYRHSPVQKLVVKPEYGVNLLIRKL</sequence>
<evidence type="ECO:0000256" key="2">
    <source>
        <dbReference type="ARBA" id="ARBA00010617"/>
    </source>
</evidence>
<evidence type="ECO:0000256" key="4">
    <source>
        <dbReference type="ARBA" id="ARBA00022692"/>
    </source>
</evidence>
<evidence type="ECO:0000313" key="15">
    <source>
        <dbReference type="Proteomes" id="UP000237000"/>
    </source>
</evidence>
<dbReference type="GO" id="GO:0020037">
    <property type="term" value="F:heme binding"/>
    <property type="evidence" value="ECO:0007669"/>
    <property type="project" value="InterPro"/>
</dbReference>
<gene>
    <name evidence="14" type="primary">TorCYP14</name>
    <name evidence="14" type="ORF">TorRG33x02_190740</name>
</gene>
<evidence type="ECO:0000256" key="5">
    <source>
        <dbReference type="ARBA" id="ARBA00022723"/>
    </source>
</evidence>
<evidence type="ECO:0000256" key="7">
    <source>
        <dbReference type="ARBA" id="ARBA00023002"/>
    </source>
</evidence>
<dbReference type="InterPro" id="IPR050665">
    <property type="entry name" value="Cytochrome_P450_Monooxygen"/>
</dbReference>
<dbReference type="InParanoid" id="A0A2P5EHS7"/>
<evidence type="ECO:0000256" key="13">
    <source>
        <dbReference type="SAM" id="Phobius"/>
    </source>
</evidence>
<dbReference type="GO" id="GO:0005506">
    <property type="term" value="F:iron ion binding"/>
    <property type="evidence" value="ECO:0007669"/>
    <property type="project" value="InterPro"/>
</dbReference>
<dbReference type="InterPro" id="IPR001128">
    <property type="entry name" value="Cyt_P450"/>
</dbReference>
<dbReference type="AlphaFoldDB" id="A0A2P5EHS7"/>
<name>A0A2P5EHS7_TREOI</name>
<dbReference type="InterPro" id="IPR002401">
    <property type="entry name" value="Cyt_P450_E_grp-I"/>
</dbReference>
<comment type="cofactor">
    <cofactor evidence="11">
        <name>heme</name>
        <dbReference type="ChEBI" id="CHEBI:30413"/>
    </cofactor>
</comment>
<accession>A0A2P5EHS7</accession>
<evidence type="ECO:0000256" key="8">
    <source>
        <dbReference type="ARBA" id="ARBA00023004"/>
    </source>
</evidence>
<feature type="binding site" description="axial binding residue" evidence="11">
    <location>
        <position position="471"/>
    </location>
    <ligand>
        <name>heme</name>
        <dbReference type="ChEBI" id="CHEBI:30413"/>
    </ligand>
    <ligandPart>
        <name>Fe</name>
        <dbReference type="ChEBI" id="CHEBI:18248"/>
    </ligandPart>
</feature>
<evidence type="ECO:0000313" key="14">
    <source>
        <dbReference type="EMBL" id="PON85100.1"/>
    </source>
</evidence>
<dbReference type="PRINTS" id="PR00463">
    <property type="entry name" value="EP450I"/>
</dbReference>
<comment type="caution">
    <text evidence="14">The sequence shown here is derived from an EMBL/GenBank/DDBJ whole genome shotgun (WGS) entry which is preliminary data.</text>
</comment>
<feature type="transmembrane region" description="Helical" evidence="13">
    <location>
        <begin position="6"/>
        <end position="33"/>
    </location>
</feature>
<dbReference type="Pfam" id="PF00067">
    <property type="entry name" value="p450"/>
    <property type="match status" value="1"/>
</dbReference>
<organism evidence="14 15">
    <name type="scientific">Trema orientale</name>
    <name type="common">Charcoal tree</name>
    <name type="synonym">Celtis orientalis</name>
    <dbReference type="NCBI Taxonomy" id="63057"/>
    <lineage>
        <taxon>Eukaryota</taxon>
        <taxon>Viridiplantae</taxon>
        <taxon>Streptophyta</taxon>
        <taxon>Embryophyta</taxon>
        <taxon>Tracheophyta</taxon>
        <taxon>Spermatophyta</taxon>
        <taxon>Magnoliopsida</taxon>
        <taxon>eudicotyledons</taxon>
        <taxon>Gunneridae</taxon>
        <taxon>Pentapetalae</taxon>
        <taxon>rosids</taxon>
        <taxon>fabids</taxon>
        <taxon>Rosales</taxon>
        <taxon>Cannabaceae</taxon>
        <taxon>Trema</taxon>
    </lineage>
</organism>
<protein>
    <submittedName>
        <fullName evidence="14">Cytochrome P450</fullName>
    </submittedName>
</protein>
<dbReference type="InterPro" id="IPR036396">
    <property type="entry name" value="Cyt_P450_sf"/>
</dbReference>
<dbReference type="Proteomes" id="UP000237000">
    <property type="component" value="Unassembled WGS sequence"/>
</dbReference>
<dbReference type="STRING" id="63057.A0A2P5EHS7"/>
<dbReference type="OrthoDB" id="1470350at2759"/>
<dbReference type="PROSITE" id="PS00086">
    <property type="entry name" value="CYTOCHROME_P450"/>
    <property type="match status" value="1"/>
</dbReference>
<keyword evidence="7 12" id="KW-0560">Oxidoreductase</keyword>
<comment type="similarity">
    <text evidence="2 12">Belongs to the cytochrome P450 family.</text>
</comment>
<dbReference type="GO" id="GO:0004497">
    <property type="term" value="F:monooxygenase activity"/>
    <property type="evidence" value="ECO:0007669"/>
    <property type="project" value="UniProtKB-KW"/>
</dbReference>
<reference evidence="15" key="1">
    <citation type="submission" date="2016-06" db="EMBL/GenBank/DDBJ databases">
        <title>Parallel loss of symbiosis genes in relatives of nitrogen-fixing non-legume Parasponia.</title>
        <authorList>
            <person name="Van Velzen R."/>
            <person name="Holmer R."/>
            <person name="Bu F."/>
            <person name="Rutten L."/>
            <person name="Van Zeijl A."/>
            <person name="Liu W."/>
            <person name="Santuari L."/>
            <person name="Cao Q."/>
            <person name="Sharma T."/>
            <person name="Shen D."/>
            <person name="Roswanjaya Y."/>
            <person name="Wardhani T."/>
            <person name="Kalhor M.S."/>
            <person name="Jansen J."/>
            <person name="Van den Hoogen J."/>
            <person name="Gungor B."/>
            <person name="Hartog M."/>
            <person name="Hontelez J."/>
            <person name="Verver J."/>
            <person name="Yang W.-C."/>
            <person name="Schijlen E."/>
            <person name="Repin R."/>
            <person name="Schilthuizen M."/>
            <person name="Schranz E."/>
            <person name="Heidstra R."/>
            <person name="Miyata K."/>
            <person name="Fedorova E."/>
            <person name="Kohlen W."/>
            <person name="Bisseling T."/>
            <person name="Smit S."/>
            <person name="Geurts R."/>
        </authorList>
    </citation>
    <scope>NUCLEOTIDE SEQUENCE [LARGE SCALE GENOMIC DNA]</scope>
    <source>
        <strain evidence="15">cv. RG33-2</strain>
    </source>
</reference>
<dbReference type="InterPro" id="IPR017972">
    <property type="entry name" value="Cyt_P450_CS"/>
</dbReference>
<evidence type="ECO:0000256" key="6">
    <source>
        <dbReference type="ARBA" id="ARBA00022989"/>
    </source>
</evidence>
<comment type="subcellular location">
    <subcellularLocation>
        <location evidence="1">Membrane</location>
        <topology evidence="1">Single-pass membrane protein</topology>
    </subcellularLocation>
</comment>
<evidence type="ECO:0000256" key="12">
    <source>
        <dbReference type="RuleBase" id="RU000461"/>
    </source>
</evidence>
<evidence type="ECO:0000256" key="3">
    <source>
        <dbReference type="ARBA" id="ARBA00022617"/>
    </source>
</evidence>
<dbReference type="GO" id="GO:0016020">
    <property type="term" value="C:membrane"/>
    <property type="evidence" value="ECO:0007669"/>
    <property type="project" value="UniProtKB-SubCell"/>
</dbReference>
<proteinExistence type="inferred from homology"/>
<dbReference type="PANTHER" id="PTHR24282">
    <property type="entry name" value="CYTOCHROME P450 FAMILY MEMBER"/>
    <property type="match status" value="1"/>
</dbReference>
<keyword evidence="10 13" id="KW-0472">Membrane</keyword>
<keyword evidence="15" id="KW-1185">Reference proteome</keyword>
<dbReference type="SUPFAM" id="SSF48264">
    <property type="entry name" value="Cytochrome P450"/>
    <property type="match status" value="1"/>
</dbReference>
<dbReference type="PRINTS" id="PR00385">
    <property type="entry name" value="P450"/>
</dbReference>
<keyword evidence="9 12" id="KW-0503">Monooxygenase</keyword>
<keyword evidence="8 11" id="KW-0408">Iron</keyword>
<keyword evidence="6 13" id="KW-1133">Transmembrane helix</keyword>